<proteinExistence type="predicted"/>
<feature type="region of interest" description="Disordered" evidence="4">
    <location>
        <begin position="274"/>
        <end position="337"/>
    </location>
</feature>
<dbReference type="Pfam" id="PF08573">
    <property type="entry name" value="SAE2"/>
    <property type="match status" value="1"/>
</dbReference>
<accession>A0AAV9WTU0</accession>
<feature type="region of interest" description="Disordered" evidence="4">
    <location>
        <begin position="804"/>
        <end position="837"/>
    </location>
</feature>
<evidence type="ECO:0000259" key="5">
    <source>
        <dbReference type="Pfam" id="PF08573"/>
    </source>
</evidence>
<feature type="compositionally biased region" description="Polar residues" evidence="4">
    <location>
        <begin position="97"/>
        <end position="106"/>
    </location>
</feature>
<sequence length="837" mass="95621">MKTTTTTTTNGRDDTCLHHTFNLTKFLPLLQPLSPRSTHNMTSPYVPQGDLMPVSVLRSIENLTQNITKAIRSFEAEKKKTIGEYLEKCRQKDEENSTFQNTTPDSETLPPYLSVQPQTRVIDDVEYVAKIDYDKVVQERHIALQKYDNVRARRKHIEEHLQRERDRCKRQNIRFQETLATEKAKVATYDDKYKKLQKGLEVLPQAIKRISKRHDKANETYNAKFAQWKTNVLKKGTINTSDFEQFPLYESFPEVRDTLQRIYQGFSAYLPPREKSLLPHATPTSTTPINGTTSKKSPTLVEGANLSPPQNSSLENLYSTSDEEPESALQKFSPTSRAVLRQPGSETLAILHPEHFSPIGERRHALNVEEDELLNIKLEPSSEADWYSKYGYSRIEQSSIDLDNIRGNKRMRDHEQRTGSVTPTQEHQIRDIIPVQLDLQTNISKPQMLPSKPDSPITIDDSSSDTSDKIKQHGVRSSNKLEISTANEIRQSPSSSPPLHREADRNKKDPGRWAALAALPGPTPIPEDRCPLGEIPQPNHTLEPLQNPTVSNIRRRNGRVHHGQENPATDKKLFSLLSTSTQNERFPPVGQHPQPSTVIEKGNKVNDATLARQKNGKTKQTNILFAPESPKYAAQKDEVSPREKRPADELQSTPKPKKRRIETVPETAAKDVISQNPFSPGRYKINPQKNDGFDFAFTEVVRDKAKKACLSSCVKPCCRDFASGKLHEMWQPPEVFKGPRFSAADSSQPDPEEEGLLKTHDQYREWIDTVKKTEQALQYGRHRVQHEKAAEVKFFWESDFPTTQQLEEQREESEKRYREKGFSRHDQARKGGIFELR</sequence>
<evidence type="ECO:0000256" key="2">
    <source>
        <dbReference type="ARBA" id="ARBA00022763"/>
    </source>
</evidence>
<reference evidence="6 7" key="1">
    <citation type="submission" date="2019-10" db="EMBL/GenBank/DDBJ databases">
        <authorList>
            <person name="Palmer J.M."/>
        </authorList>
    </citation>
    <scope>NUCLEOTIDE SEQUENCE [LARGE SCALE GENOMIC DNA]</scope>
    <source>
        <strain evidence="6 7">TWF694</strain>
    </source>
</reference>
<protein>
    <recommendedName>
        <fullName evidence="5">DNA endonuclease activator Ctp1 C-terminal domain-containing protein</fullName>
    </recommendedName>
</protein>
<feature type="compositionally biased region" description="Basic and acidic residues" evidence="4">
    <location>
        <begin position="812"/>
        <end position="829"/>
    </location>
</feature>
<evidence type="ECO:0000313" key="6">
    <source>
        <dbReference type="EMBL" id="KAK6525501.1"/>
    </source>
</evidence>
<feature type="compositionally biased region" description="Polar residues" evidence="4">
    <location>
        <begin position="475"/>
        <end position="494"/>
    </location>
</feature>
<name>A0AAV9WTU0_9PEZI</name>
<evidence type="ECO:0000256" key="4">
    <source>
        <dbReference type="SAM" id="MobiDB-lite"/>
    </source>
</evidence>
<dbReference type="GO" id="GO:0006281">
    <property type="term" value="P:DNA repair"/>
    <property type="evidence" value="ECO:0007669"/>
    <property type="project" value="InterPro"/>
</dbReference>
<feature type="compositionally biased region" description="Basic and acidic residues" evidence="4">
    <location>
        <begin position="634"/>
        <end position="648"/>
    </location>
</feature>
<comment type="subcellular location">
    <subcellularLocation>
        <location evidence="1">Nucleus</location>
    </subcellularLocation>
</comment>
<feature type="region of interest" description="Disordered" evidence="4">
    <location>
        <begin position="405"/>
        <end position="431"/>
    </location>
</feature>
<comment type="caution">
    <text evidence="6">The sequence shown here is derived from an EMBL/GenBank/DDBJ whole genome shotgun (WGS) entry which is preliminary data.</text>
</comment>
<organism evidence="6 7">
    <name type="scientific">Orbilia ellipsospora</name>
    <dbReference type="NCBI Taxonomy" id="2528407"/>
    <lineage>
        <taxon>Eukaryota</taxon>
        <taxon>Fungi</taxon>
        <taxon>Dikarya</taxon>
        <taxon>Ascomycota</taxon>
        <taxon>Pezizomycotina</taxon>
        <taxon>Orbiliomycetes</taxon>
        <taxon>Orbiliales</taxon>
        <taxon>Orbiliaceae</taxon>
        <taxon>Orbilia</taxon>
    </lineage>
</organism>
<dbReference type="AlphaFoldDB" id="A0AAV9WTU0"/>
<keyword evidence="3" id="KW-0539">Nucleus</keyword>
<feature type="compositionally biased region" description="Basic and acidic residues" evidence="4">
    <location>
        <begin position="405"/>
        <end position="417"/>
    </location>
</feature>
<feature type="region of interest" description="Disordered" evidence="4">
    <location>
        <begin position="445"/>
        <end position="510"/>
    </location>
</feature>
<feature type="compositionally biased region" description="Low complexity" evidence="4">
    <location>
        <begin position="282"/>
        <end position="294"/>
    </location>
</feature>
<dbReference type="Proteomes" id="UP001365542">
    <property type="component" value="Unassembled WGS sequence"/>
</dbReference>
<feature type="compositionally biased region" description="Polar residues" evidence="4">
    <location>
        <begin position="307"/>
        <end position="320"/>
    </location>
</feature>
<gene>
    <name evidence="6" type="ORF">TWF694_005632</name>
</gene>
<dbReference type="GO" id="GO:0005634">
    <property type="term" value="C:nucleus"/>
    <property type="evidence" value="ECO:0007669"/>
    <property type="project" value="UniProtKB-SubCell"/>
</dbReference>
<feature type="region of interest" description="Disordered" evidence="4">
    <location>
        <begin position="91"/>
        <end position="111"/>
    </location>
</feature>
<feature type="region of interest" description="Disordered" evidence="4">
    <location>
        <begin position="613"/>
        <end position="666"/>
    </location>
</feature>
<evidence type="ECO:0000313" key="7">
    <source>
        <dbReference type="Proteomes" id="UP001365542"/>
    </source>
</evidence>
<feature type="compositionally biased region" description="Low complexity" evidence="4">
    <location>
        <begin position="450"/>
        <end position="465"/>
    </location>
</feature>
<evidence type="ECO:0000256" key="3">
    <source>
        <dbReference type="ARBA" id="ARBA00023242"/>
    </source>
</evidence>
<keyword evidence="7" id="KW-1185">Reference proteome</keyword>
<keyword evidence="2" id="KW-0227">DNA damage</keyword>
<evidence type="ECO:0000256" key="1">
    <source>
        <dbReference type="ARBA" id="ARBA00004123"/>
    </source>
</evidence>
<dbReference type="EMBL" id="JAVHJO010000017">
    <property type="protein sequence ID" value="KAK6525501.1"/>
    <property type="molecule type" value="Genomic_DNA"/>
</dbReference>
<dbReference type="InterPro" id="IPR013882">
    <property type="entry name" value="Ctp1_C"/>
</dbReference>
<feature type="compositionally biased region" description="Basic and acidic residues" evidence="4">
    <location>
        <begin position="499"/>
        <end position="510"/>
    </location>
</feature>
<feature type="domain" description="DNA endonuclease activator Ctp1 C-terminal" evidence="5">
    <location>
        <begin position="696"/>
        <end position="805"/>
    </location>
</feature>